<dbReference type="SUPFAM" id="SSF48371">
    <property type="entry name" value="ARM repeat"/>
    <property type="match status" value="1"/>
</dbReference>
<dbReference type="Pfam" id="PF03993">
    <property type="entry name" value="DUF349"/>
    <property type="match status" value="3"/>
</dbReference>
<protein>
    <recommendedName>
        <fullName evidence="4">DUF349 domain-containing protein</fullName>
    </recommendedName>
</protein>
<evidence type="ECO:0008006" key="4">
    <source>
        <dbReference type="Google" id="ProtNLM"/>
    </source>
</evidence>
<dbReference type="InterPro" id="IPR016024">
    <property type="entry name" value="ARM-type_fold"/>
</dbReference>
<name>A0A1Y0IDS4_9GAMM</name>
<dbReference type="AlphaFoldDB" id="A0A1Y0IDS4"/>
<evidence type="ECO:0000313" key="2">
    <source>
        <dbReference type="EMBL" id="ARU57543.1"/>
    </source>
</evidence>
<gene>
    <name evidence="2" type="ORF">OLMES_3513</name>
</gene>
<evidence type="ECO:0000313" key="3">
    <source>
        <dbReference type="Proteomes" id="UP000196027"/>
    </source>
</evidence>
<evidence type="ECO:0000256" key="1">
    <source>
        <dbReference type="SAM" id="Coils"/>
    </source>
</evidence>
<sequence>MATFIKNMFRPKWQSNNPEVRKNALLGLDCQSDKTLEILKTTLETDDVHEIKVAALGKIDDMDYLIGFALEQSPAQFPELKNKLTDLFQKSYERDPSLSVLKQTPGGNETIEKLLPWIDDETLISTFISLLPSGPILETLAVEGKSTKIRQQALQSIHDEAALKNIVKLAKNRDKRVYQIAKDRLAKLKTEREAAQAVQDNVLDLIGQIQQHADSEVTRLYGPKLRALIENWKQVASVATPEQQHSVTNALSRSEAKVRAYETKLETAEKELQESNAKQLERNGTLTTLVETINELEHLTDLDTASPPALLGVIKSQESRWMEATRDTQVDKAEQKQYQLLMNQVKRYSTALEQYQMAHPAMSSILSGAQNLSATDQRKLDEHLKTLSWPDALPTPDLIQQAEKALGRMSEIKQKKAQDAQTLKSQIEGQISELETALDSKVLKQTTRRYQELQKLLQSAPDKISKAYQARFHLLGKQLGELRDWQGFATHPKQLELCTLMEALVDQHLEPQLKADKIKALQDEWKTLGGSSDQSLWNRFKAASDAAYEPCKAFFSEQKQLKRVNLEKRMTLCDQLQAFLDQNDWQQPDWKAVEKIERKAKEEWKESFPIDFKDSKPVQKRFNILIGALDEKLNQEKAQNLGKKQAICTQAEELIILEPMSEAIRQVKELQRQWTEIGITPYKEDRQLWKTFRTACDAIFARRDEQRKSAADKEQQNNAKAQQLIETVEVLVAKLIGHPTDSDNIDPVLQNTRQQLRQTETELNQLELNSRDQSRFKAQLKDLKHHVLELQSKLGARQRYEQLSAALQFSAAVVDSGLTEASIANSDSLLSRHQKLLLLAQGDIESLAEKSKNSLAELCVLVEILTGQDSPKEDQALRMQLQVQRLSEGFSGAQAEDTEDNLEAILDQWLIKVRATPEDEMTATVKQLGQRLDQAIKHYYLNG</sequence>
<dbReference type="EMBL" id="CP021425">
    <property type="protein sequence ID" value="ARU57543.1"/>
    <property type="molecule type" value="Genomic_DNA"/>
</dbReference>
<dbReference type="Proteomes" id="UP000196027">
    <property type="component" value="Chromosome"/>
</dbReference>
<reference evidence="2 3" key="1">
    <citation type="submission" date="2017-05" db="EMBL/GenBank/DDBJ databases">
        <title>Genomic insights into alkan degradation activity of Oleiphilus messinensis.</title>
        <authorList>
            <person name="Kozyavkin S.A."/>
            <person name="Slesarev A.I."/>
            <person name="Golyshin P.N."/>
            <person name="Korzhenkov A."/>
            <person name="Golyshina O.N."/>
            <person name="Toshchakov S.V."/>
        </authorList>
    </citation>
    <scope>NUCLEOTIDE SEQUENCE [LARGE SCALE GENOMIC DNA]</scope>
    <source>
        <strain evidence="2 3">ME102</strain>
    </source>
</reference>
<dbReference type="RefSeq" id="WP_087462429.1">
    <property type="nucleotide sequence ID" value="NZ_CP021425.1"/>
</dbReference>
<feature type="coiled-coil region" evidence="1">
    <location>
        <begin position="251"/>
        <end position="278"/>
    </location>
</feature>
<dbReference type="KEGG" id="ome:OLMES_3513"/>
<feature type="coiled-coil region" evidence="1">
    <location>
        <begin position="711"/>
        <end position="769"/>
    </location>
</feature>
<dbReference type="InterPro" id="IPR007139">
    <property type="entry name" value="DUF349"/>
</dbReference>
<accession>A0A1Y0IDS4</accession>
<dbReference type="OrthoDB" id="5523335at2"/>
<organism evidence="2 3">
    <name type="scientific">Oleiphilus messinensis</name>
    <dbReference type="NCBI Taxonomy" id="141451"/>
    <lineage>
        <taxon>Bacteria</taxon>
        <taxon>Pseudomonadati</taxon>
        <taxon>Pseudomonadota</taxon>
        <taxon>Gammaproteobacteria</taxon>
        <taxon>Oceanospirillales</taxon>
        <taxon>Oleiphilaceae</taxon>
        <taxon>Oleiphilus</taxon>
    </lineage>
</organism>
<proteinExistence type="predicted"/>
<keyword evidence="3" id="KW-1185">Reference proteome</keyword>
<keyword evidence="1" id="KW-0175">Coiled coil</keyword>